<dbReference type="PANTHER" id="PTHR31891">
    <property type="entry name" value="FORMAMIDASE C869.04-RELATED"/>
    <property type="match status" value="1"/>
</dbReference>
<keyword evidence="3" id="KW-1185">Reference proteome</keyword>
<evidence type="ECO:0000313" key="3">
    <source>
        <dbReference type="Proteomes" id="UP000321490"/>
    </source>
</evidence>
<dbReference type="PANTHER" id="PTHR31891:SF1">
    <property type="entry name" value="FORMAMIDASE C869.04-RELATED"/>
    <property type="match status" value="1"/>
</dbReference>
<dbReference type="Pfam" id="PF03069">
    <property type="entry name" value="FmdA_AmdA"/>
    <property type="match status" value="2"/>
</dbReference>
<dbReference type="InterPro" id="IPR004304">
    <property type="entry name" value="FmdA_AmdA"/>
</dbReference>
<dbReference type="Proteomes" id="UP000321490">
    <property type="component" value="Unassembled WGS sequence"/>
</dbReference>
<dbReference type="GO" id="GO:0016811">
    <property type="term" value="F:hydrolase activity, acting on carbon-nitrogen (but not peptide) bonds, in linear amides"/>
    <property type="evidence" value="ECO:0007669"/>
    <property type="project" value="InterPro"/>
</dbReference>
<comment type="caution">
    <text evidence="2">The sequence shown here is derived from an EMBL/GenBank/DDBJ whole genome shotgun (WGS) entry which is preliminary data.</text>
</comment>
<dbReference type="AlphaFoldDB" id="A0A562IWR1"/>
<evidence type="ECO:0000313" key="2">
    <source>
        <dbReference type="EMBL" id="TWH75263.1"/>
    </source>
</evidence>
<proteinExistence type="predicted"/>
<dbReference type="Gene3D" id="2.60.120.580">
    <property type="entry name" value="Acetamidase/Formamidase-like domains"/>
    <property type="match status" value="1"/>
</dbReference>
<sequence>MEPSHVLLPDERTLHGSWDPARPPVLTVDPGSSVRLGTLDSGWSTGPYTGPDTVAGLAARPRHPAHDPAHGHALTGPVAVRGAQPGQVLAVRIDDVVPGPFGTTYVGLRSTALNEWLGVTAAPVVHRWTLDATAGVGRNHAGHSVALRPFPGVIGVPPAEPGQHSTIPPSWHGGNLDCRELVAGSTLYLPVTVPGALLSVGDGHAAQGDGEVAGTAIECPLERIDLTLDVLPDLFGRALTTPVARTPAGWVTMGVADDLDEATAVALDAMLDVMAAVHGIGRSDALALASVVVHLRVTQVVNQVVGVHAVLPWGAIR</sequence>
<feature type="region of interest" description="Disordered" evidence="1">
    <location>
        <begin position="1"/>
        <end position="23"/>
    </location>
</feature>
<evidence type="ECO:0000256" key="1">
    <source>
        <dbReference type="SAM" id="MobiDB-lite"/>
    </source>
</evidence>
<dbReference type="RefSeq" id="WP_166521308.1">
    <property type="nucleotide sequence ID" value="NZ_VLKF01000001.1"/>
</dbReference>
<reference evidence="2 3" key="1">
    <citation type="submission" date="2019-07" db="EMBL/GenBank/DDBJ databases">
        <title>R&amp;d 2014.</title>
        <authorList>
            <person name="Klenk H.-P."/>
        </authorList>
    </citation>
    <scope>NUCLEOTIDE SEQUENCE [LARGE SCALE GENOMIC DNA]</scope>
    <source>
        <strain evidence="2 3">DSM 45764</strain>
    </source>
</reference>
<accession>A0A562IWR1</accession>
<gene>
    <name evidence="2" type="ORF">JD78_03818</name>
</gene>
<protein>
    <submittedName>
        <fullName evidence="2">Acetamidase/formamidase</fullName>
    </submittedName>
</protein>
<dbReference type="Gene3D" id="3.10.28.20">
    <property type="entry name" value="Acetamidase/Formamidase-like domains"/>
    <property type="match status" value="1"/>
</dbReference>
<dbReference type="EMBL" id="VLKF01000001">
    <property type="protein sequence ID" value="TWH75263.1"/>
    <property type="molecule type" value="Genomic_DNA"/>
</dbReference>
<dbReference type="SUPFAM" id="SSF141130">
    <property type="entry name" value="Acetamidase/Formamidase-like"/>
    <property type="match status" value="1"/>
</dbReference>
<organism evidence="2 3">
    <name type="scientific">Modestobacter roseus</name>
    <dbReference type="NCBI Taxonomy" id="1181884"/>
    <lineage>
        <taxon>Bacteria</taxon>
        <taxon>Bacillati</taxon>
        <taxon>Actinomycetota</taxon>
        <taxon>Actinomycetes</taxon>
        <taxon>Geodermatophilales</taxon>
        <taxon>Geodermatophilaceae</taxon>
        <taxon>Modestobacter</taxon>
    </lineage>
</organism>
<name>A0A562IWR1_9ACTN</name>